<accession>A0A9D4L6T7</accession>
<dbReference type="CDD" id="cd00033">
    <property type="entry name" value="CCP"/>
    <property type="match status" value="4"/>
</dbReference>
<evidence type="ECO:0000256" key="2">
    <source>
        <dbReference type="ARBA" id="ARBA00022737"/>
    </source>
</evidence>
<dbReference type="PANTHER" id="PTHR45656">
    <property type="entry name" value="PROTEIN CBR-CLEC-78"/>
    <property type="match status" value="1"/>
</dbReference>
<evidence type="ECO:0000313" key="6">
    <source>
        <dbReference type="EMBL" id="KAH3851516.1"/>
    </source>
</evidence>
<feature type="disulfide bond" evidence="4">
    <location>
        <begin position="177"/>
        <end position="204"/>
    </location>
</feature>
<organism evidence="6 7">
    <name type="scientific">Dreissena polymorpha</name>
    <name type="common">Zebra mussel</name>
    <name type="synonym">Mytilus polymorpha</name>
    <dbReference type="NCBI Taxonomy" id="45954"/>
    <lineage>
        <taxon>Eukaryota</taxon>
        <taxon>Metazoa</taxon>
        <taxon>Spiralia</taxon>
        <taxon>Lophotrochozoa</taxon>
        <taxon>Mollusca</taxon>
        <taxon>Bivalvia</taxon>
        <taxon>Autobranchia</taxon>
        <taxon>Heteroconchia</taxon>
        <taxon>Euheterodonta</taxon>
        <taxon>Imparidentia</taxon>
        <taxon>Neoheterodontei</taxon>
        <taxon>Myida</taxon>
        <taxon>Dreissenoidea</taxon>
        <taxon>Dreissenidae</taxon>
        <taxon>Dreissena</taxon>
    </lineage>
</organism>
<feature type="disulfide bond" evidence="4">
    <location>
        <begin position="3"/>
        <end position="30"/>
    </location>
</feature>
<feature type="domain" description="Sushi" evidence="5">
    <location>
        <begin position="1"/>
        <end position="32"/>
    </location>
</feature>
<keyword evidence="7" id="KW-1185">Reference proteome</keyword>
<comment type="caution">
    <text evidence="4">Lacks conserved residue(s) required for the propagation of feature annotation.</text>
</comment>
<feature type="disulfide bond" evidence="4">
    <location>
        <begin position="61"/>
        <end position="88"/>
    </location>
</feature>
<reference evidence="6" key="1">
    <citation type="journal article" date="2019" name="bioRxiv">
        <title>The Genome of the Zebra Mussel, Dreissena polymorpha: A Resource for Invasive Species Research.</title>
        <authorList>
            <person name="McCartney M.A."/>
            <person name="Auch B."/>
            <person name="Kono T."/>
            <person name="Mallez S."/>
            <person name="Zhang Y."/>
            <person name="Obille A."/>
            <person name="Becker A."/>
            <person name="Abrahante J.E."/>
            <person name="Garbe J."/>
            <person name="Badalamenti J.P."/>
            <person name="Herman A."/>
            <person name="Mangelson H."/>
            <person name="Liachko I."/>
            <person name="Sullivan S."/>
            <person name="Sone E.D."/>
            <person name="Koren S."/>
            <person name="Silverstein K.A.T."/>
            <person name="Beckman K.B."/>
            <person name="Gohl D.M."/>
        </authorList>
    </citation>
    <scope>NUCLEOTIDE SEQUENCE</scope>
    <source>
        <strain evidence="6">Duluth1</strain>
        <tissue evidence="6">Whole animal</tissue>
    </source>
</reference>
<sequence>MTCKDGFILSGDRMSACNSSGNWNITGHTCEPIDCGPLASPGDGYLIGLETTYGHVSRVYCNTGYDLKGNDISTCGSDGNWTNTNFSCTLIDCGEVNPPINGTVSRGATTYGSVVTITCNSGNTLIGNNTSHCQHTGIWSHENFTCKYVDCGPLHKPLGGYVTPLDTSYGTLASFKCNIGYQLFGNDSSFCDTDGNWTSNNFTCNIIDCGRPPEIKNGRMNFSATVFQSNANVMCDTGYVLSRSNTFLICLSNGSWSFYEFQCNPVGKKLNYKLTY</sequence>
<dbReference type="InterPro" id="IPR035976">
    <property type="entry name" value="Sushi/SCR/CCP_sf"/>
</dbReference>
<comment type="caution">
    <text evidence="6">The sequence shown here is derived from an EMBL/GenBank/DDBJ whole genome shotgun (WGS) entry which is preliminary data.</text>
</comment>
<protein>
    <recommendedName>
        <fullName evidence="5">Sushi domain-containing protein</fullName>
    </recommendedName>
</protein>
<dbReference type="Gene3D" id="2.10.70.10">
    <property type="entry name" value="Complement Module, domain 1"/>
    <property type="match status" value="5"/>
</dbReference>
<gene>
    <name evidence="6" type="ORF">DPMN_093998</name>
</gene>
<keyword evidence="2" id="KW-0677">Repeat</keyword>
<keyword evidence="3 4" id="KW-1015">Disulfide bond</keyword>
<name>A0A9D4L6T7_DREPO</name>
<dbReference type="AlphaFoldDB" id="A0A9D4L6T7"/>
<dbReference type="Pfam" id="PF00084">
    <property type="entry name" value="Sushi"/>
    <property type="match status" value="4"/>
</dbReference>
<evidence type="ECO:0000256" key="3">
    <source>
        <dbReference type="ARBA" id="ARBA00023157"/>
    </source>
</evidence>
<evidence type="ECO:0000259" key="5">
    <source>
        <dbReference type="PROSITE" id="PS50923"/>
    </source>
</evidence>
<dbReference type="SMART" id="SM00032">
    <property type="entry name" value="CCP"/>
    <property type="match status" value="4"/>
</dbReference>
<feature type="domain" description="Sushi" evidence="5">
    <location>
        <begin position="33"/>
        <end position="90"/>
    </location>
</feature>
<keyword evidence="4" id="KW-0768">Sushi</keyword>
<feature type="domain" description="Sushi" evidence="5">
    <location>
        <begin position="91"/>
        <end position="148"/>
    </location>
</feature>
<evidence type="ECO:0000256" key="4">
    <source>
        <dbReference type="PROSITE-ProRule" id="PRU00302"/>
    </source>
</evidence>
<dbReference type="EMBL" id="JAIWYP010000003">
    <property type="protein sequence ID" value="KAH3851516.1"/>
    <property type="molecule type" value="Genomic_DNA"/>
</dbReference>
<evidence type="ECO:0000313" key="7">
    <source>
        <dbReference type="Proteomes" id="UP000828390"/>
    </source>
</evidence>
<dbReference type="InterPro" id="IPR051277">
    <property type="entry name" value="SEZ6_CSMD_C4BPB_Regulators"/>
</dbReference>
<dbReference type="InterPro" id="IPR000436">
    <property type="entry name" value="Sushi_SCR_CCP_dom"/>
</dbReference>
<proteinExistence type="predicted"/>
<dbReference type="PROSITE" id="PS50923">
    <property type="entry name" value="SUSHI"/>
    <property type="match status" value="5"/>
</dbReference>
<dbReference type="Proteomes" id="UP000828390">
    <property type="component" value="Unassembled WGS sequence"/>
</dbReference>
<evidence type="ECO:0000256" key="1">
    <source>
        <dbReference type="ARBA" id="ARBA00022729"/>
    </source>
</evidence>
<feature type="domain" description="Sushi" evidence="5">
    <location>
        <begin position="149"/>
        <end position="206"/>
    </location>
</feature>
<dbReference type="PANTHER" id="PTHR45656:SF4">
    <property type="entry name" value="PROTEIN CBR-CLEC-78"/>
    <property type="match status" value="1"/>
</dbReference>
<feature type="disulfide bond" evidence="4">
    <location>
        <begin position="119"/>
        <end position="146"/>
    </location>
</feature>
<reference evidence="6" key="2">
    <citation type="submission" date="2020-11" db="EMBL/GenBank/DDBJ databases">
        <authorList>
            <person name="McCartney M.A."/>
            <person name="Auch B."/>
            <person name="Kono T."/>
            <person name="Mallez S."/>
            <person name="Becker A."/>
            <person name="Gohl D.M."/>
            <person name="Silverstein K.A.T."/>
            <person name="Koren S."/>
            <person name="Bechman K.B."/>
            <person name="Herman A."/>
            <person name="Abrahante J.E."/>
            <person name="Garbe J."/>
        </authorList>
    </citation>
    <scope>NUCLEOTIDE SEQUENCE</scope>
    <source>
        <strain evidence="6">Duluth1</strain>
        <tissue evidence="6">Whole animal</tissue>
    </source>
</reference>
<dbReference type="SUPFAM" id="SSF57535">
    <property type="entry name" value="Complement control module/SCR domain"/>
    <property type="match status" value="5"/>
</dbReference>
<keyword evidence="1" id="KW-0732">Signal</keyword>
<feature type="domain" description="Sushi" evidence="5">
    <location>
        <begin position="207"/>
        <end position="265"/>
    </location>
</feature>